<reference evidence="5 6" key="1">
    <citation type="submission" date="2017-10" db="EMBL/GenBank/DDBJ databases">
        <title>Genome of an Actinobacterium that displays light-enhanced growth.</title>
        <authorList>
            <person name="Maresca J.A."/>
            <person name="Hempel P."/>
            <person name="Shevchenko O."/>
            <person name="Miller K.J."/>
            <person name="Hahn M.W."/>
        </authorList>
    </citation>
    <scope>NUCLEOTIDE SEQUENCE [LARGE SCALE GENOMIC DNA]</scope>
    <source>
        <strain evidence="5 6">MWH-Mo1</strain>
    </source>
</reference>
<evidence type="ECO:0000313" key="5">
    <source>
        <dbReference type="EMBL" id="AWR22040.1"/>
    </source>
</evidence>
<dbReference type="InterPro" id="IPR036388">
    <property type="entry name" value="WH-like_DNA-bd_sf"/>
</dbReference>
<feature type="domain" description="Response regulatory" evidence="4">
    <location>
        <begin position="4"/>
        <end position="122"/>
    </location>
</feature>
<keyword evidence="1 3" id="KW-0597">Phosphoprotein</keyword>
<dbReference type="SUPFAM" id="SSF52172">
    <property type="entry name" value="CheY-like"/>
    <property type="match status" value="1"/>
</dbReference>
<dbReference type="SMART" id="SM00421">
    <property type="entry name" value="HTH_LUXR"/>
    <property type="match status" value="1"/>
</dbReference>
<keyword evidence="2" id="KW-0238">DNA-binding</keyword>
<dbReference type="GO" id="GO:0006355">
    <property type="term" value="P:regulation of DNA-templated transcription"/>
    <property type="evidence" value="ECO:0007669"/>
    <property type="project" value="InterPro"/>
</dbReference>
<keyword evidence="6" id="KW-1185">Reference proteome</keyword>
<dbReference type="AlphaFoldDB" id="A0A2Z3RZZ1"/>
<dbReference type="PANTHER" id="PTHR45566:SF2">
    <property type="entry name" value="NARL SUBFAMILY"/>
    <property type="match status" value="1"/>
</dbReference>
<evidence type="ECO:0000259" key="4">
    <source>
        <dbReference type="PROSITE" id="PS50110"/>
    </source>
</evidence>
<protein>
    <submittedName>
        <fullName evidence="5">Response regulator protein VraR</fullName>
    </submittedName>
</protein>
<feature type="modified residue" description="4-aspartylphosphate" evidence="3">
    <location>
        <position position="54"/>
    </location>
</feature>
<name>A0A2Z3RZZ1_9MICO</name>
<dbReference type="InterPro" id="IPR001789">
    <property type="entry name" value="Sig_transdc_resp-reg_receiver"/>
</dbReference>
<dbReference type="InterPro" id="IPR051015">
    <property type="entry name" value="EvgA-like"/>
</dbReference>
<dbReference type="InterPro" id="IPR011006">
    <property type="entry name" value="CheY-like_superfamily"/>
</dbReference>
<dbReference type="SUPFAM" id="SSF46894">
    <property type="entry name" value="C-terminal effector domain of the bipartite response regulators"/>
    <property type="match status" value="1"/>
</dbReference>
<dbReference type="GO" id="GO:0000160">
    <property type="term" value="P:phosphorelay signal transduction system"/>
    <property type="evidence" value="ECO:0007669"/>
    <property type="project" value="InterPro"/>
</dbReference>
<dbReference type="EMBL" id="CP023994">
    <property type="protein sequence ID" value="AWR22040.1"/>
    <property type="molecule type" value="Genomic_DNA"/>
</dbReference>
<evidence type="ECO:0000313" key="6">
    <source>
        <dbReference type="Proteomes" id="UP000246894"/>
    </source>
</evidence>
<dbReference type="InterPro" id="IPR000792">
    <property type="entry name" value="Tscrpt_reg_LuxR_C"/>
</dbReference>
<dbReference type="Gene3D" id="1.10.10.10">
    <property type="entry name" value="Winged helix-like DNA-binding domain superfamily/Winged helix DNA-binding domain"/>
    <property type="match status" value="1"/>
</dbReference>
<dbReference type="CDD" id="cd17535">
    <property type="entry name" value="REC_NarL-like"/>
    <property type="match status" value="1"/>
</dbReference>
<gene>
    <name evidence="5" type="ORF">AURMO_01452</name>
</gene>
<dbReference type="Pfam" id="PF00196">
    <property type="entry name" value="GerE"/>
    <property type="match status" value="1"/>
</dbReference>
<dbReference type="Gene3D" id="3.40.50.2300">
    <property type="match status" value="1"/>
</dbReference>
<dbReference type="Proteomes" id="UP000246894">
    <property type="component" value="Chromosome"/>
</dbReference>
<dbReference type="PROSITE" id="PS50110">
    <property type="entry name" value="RESPONSE_REGULATORY"/>
    <property type="match status" value="1"/>
</dbReference>
<sequence>MPTTALVIEDDDLMRVSLVAALASADVDVVASAKTSAEALELAHTLFPQVALVDLHLGRGPTGVDVAHELRKNDPRIGIVFLTSFEDPRLIAETKPLPQGSQYLLKKDVGSIDEIAEAITASLEGKNRRISTELPSNMSQLSDVQLETLRLVAQGLSNTEIARRRQVTEKSIEASITRLLKSLNIPRDEGSNQRVQLARLYFESQGFSSHE</sequence>
<dbReference type="KEGG" id="aum:AURMO_01452"/>
<dbReference type="RefSeq" id="WP_110234445.1">
    <property type="nucleotide sequence ID" value="NZ_CP023994.1"/>
</dbReference>
<accession>A0A2Z3RZZ1</accession>
<dbReference type="OrthoDB" id="9808843at2"/>
<dbReference type="PANTHER" id="PTHR45566">
    <property type="entry name" value="HTH-TYPE TRANSCRIPTIONAL REGULATOR YHJB-RELATED"/>
    <property type="match status" value="1"/>
</dbReference>
<dbReference type="SMART" id="SM00448">
    <property type="entry name" value="REC"/>
    <property type="match status" value="1"/>
</dbReference>
<evidence type="ECO:0000256" key="3">
    <source>
        <dbReference type="PROSITE-ProRule" id="PRU00169"/>
    </source>
</evidence>
<dbReference type="InterPro" id="IPR058245">
    <property type="entry name" value="NreC/VraR/RcsB-like_REC"/>
</dbReference>
<dbReference type="PRINTS" id="PR00038">
    <property type="entry name" value="HTHLUXR"/>
</dbReference>
<proteinExistence type="predicted"/>
<dbReference type="GO" id="GO:0003677">
    <property type="term" value="F:DNA binding"/>
    <property type="evidence" value="ECO:0007669"/>
    <property type="project" value="UniProtKB-KW"/>
</dbReference>
<dbReference type="Pfam" id="PF00072">
    <property type="entry name" value="Response_reg"/>
    <property type="match status" value="1"/>
</dbReference>
<evidence type="ECO:0000256" key="1">
    <source>
        <dbReference type="ARBA" id="ARBA00022553"/>
    </source>
</evidence>
<organism evidence="5 6">
    <name type="scientific">Aurantimicrobium photophilum</name>
    <dbReference type="NCBI Taxonomy" id="1987356"/>
    <lineage>
        <taxon>Bacteria</taxon>
        <taxon>Bacillati</taxon>
        <taxon>Actinomycetota</taxon>
        <taxon>Actinomycetes</taxon>
        <taxon>Micrococcales</taxon>
        <taxon>Microbacteriaceae</taxon>
        <taxon>Aurantimicrobium</taxon>
    </lineage>
</organism>
<dbReference type="InterPro" id="IPR016032">
    <property type="entry name" value="Sig_transdc_resp-reg_C-effctor"/>
</dbReference>
<evidence type="ECO:0000256" key="2">
    <source>
        <dbReference type="ARBA" id="ARBA00023125"/>
    </source>
</evidence>